<dbReference type="Gene3D" id="1.25.40.1040">
    <property type="match status" value="1"/>
</dbReference>
<dbReference type="OMA" id="IHYTELA"/>
<evidence type="ECO:0000313" key="3">
    <source>
        <dbReference type="Proteomes" id="UP000654075"/>
    </source>
</evidence>
<comment type="similarity">
    <text evidence="1">Belongs to the MDM20/NAA25 family.</text>
</comment>
<dbReference type="EMBL" id="CAJNNV010027602">
    <property type="protein sequence ID" value="CAE8620900.1"/>
    <property type="molecule type" value="Genomic_DNA"/>
</dbReference>
<gene>
    <name evidence="2" type="ORF">PGLA1383_LOCUS38426</name>
</gene>
<feature type="non-terminal residue" evidence="2">
    <location>
        <position position="1"/>
    </location>
</feature>
<dbReference type="InterPro" id="IPR019183">
    <property type="entry name" value="NAA25_NatB_aux_su"/>
</dbReference>
<comment type="caution">
    <text evidence="2">The sequence shown here is derived from an EMBL/GenBank/DDBJ whole genome shotgun (WGS) entry which is preliminary data.</text>
</comment>
<dbReference type="Pfam" id="PF09797">
    <property type="entry name" value="NatB_MDM20"/>
    <property type="match status" value="1"/>
</dbReference>
<reference evidence="2" key="1">
    <citation type="submission" date="2021-02" db="EMBL/GenBank/DDBJ databases">
        <authorList>
            <person name="Dougan E. K."/>
            <person name="Rhodes N."/>
            <person name="Thang M."/>
            <person name="Chan C."/>
        </authorList>
    </citation>
    <scope>NUCLEOTIDE SEQUENCE</scope>
</reference>
<dbReference type="PANTHER" id="PTHR22767">
    <property type="entry name" value="N-TERMINAL ACETYLTRANSFERASE-RELATED"/>
    <property type="match status" value="1"/>
</dbReference>
<evidence type="ECO:0000256" key="1">
    <source>
        <dbReference type="ARBA" id="ARBA00006298"/>
    </source>
</evidence>
<accession>A0A813G7T6</accession>
<proteinExistence type="inferred from homology"/>
<dbReference type="Proteomes" id="UP000654075">
    <property type="component" value="Unassembled WGS sequence"/>
</dbReference>
<dbReference type="SUPFAM" id="SSF48452">
    <property type="entry name" value="TPR-like"/>
    <property type="match status" value="1"/>
</dbReference>
<dbReference type="OrthoDB" id="1874341at2759"/>
<name>A0A813G7T6_POLGL</name>
<dbReference type="GO" id="GO:0031416">
    <property type="term" value="C:NatB complex"/>
    <property type="evidence" value="ECO:0007669"/>
    <property type="project" value="TreeGrafter"/>
</dbReference>
<evidence type="ECO:0000313" key="2">
    <source>
        <dbReference type="EMBL" id="CAE8620900.1"/>
    </source>
</evidence>
<sequence>MSAKLKGIYDALDHANYKSALKLCSGFLQKLPGHALCRALHAVALERSGRRDEALQFCHETVAAGAIAEVGSAASLDDTCLSTLQVVFRRCRDQSAITQMYEAALAREPDSEEFAACLFFAALREGDFTKAQQVATKVYRMLNKPHLLRWVITSILLQVRAGGPDKALDLAAMMLQKAPINMEALKLDEPAPFNRGELYLLLLHLSTLQMQHKQVKALELLEACKGLVKLPSDLTALRVQLFSEGGQLAEAVQEARRQVLSSPGSCGAVQDYARLVFDCRLSRPSNSSPFPSVSSLEEVEQHRTKDEVWNALLLFRHFQQVKETGISSGGGSGVNRVAFIGELELRRAGLAASELKGNATSAADVADLVGTMEAFVLRFGSRCHCFFDLKPFLCLLQADAVQVLEAAAVKGKGPEAIVLAARLRRALKMRPREPSDGYDSLLKQEAHEASTLVEAWLGLRGDGGTPPPEALLQLSVVALLEMDRISCLQNKAANRPYILDAIGLAQMGLAAYPHAFAFKVLLMLLYSALGLPGLMMNIYGTLDIKNIQHESLSYLVLDTLSGCCGLEGLSQVCKNIEGFHEDLDKDGSEALSTAFNMGALQRVPEYIDSLTQISRSLMWGRAVVEEALLDLGSATSWESMGECLRRQSMTVSAICDKPAGYWVLRNQDRGILNGMHPLPLLTAAGSLCPPESELPHSEVPRLRLRAQPRSVGSVAMTWGGPCSAGRAPPSLRRGEQGAAEELLHQGLEGSPSSQLRLSASILGVLALLHHDGPSEDSIEQFLQKGREALQGIPGTTAEPSLVVSSARGLLSEDLAGAVSASWSSAPAHFRALC</sequence>
<keyword evidence="3" id="KW-1185">Reference proteome</keyword>
<dbReference type="PANTHER" id="PTHR22767:SF3">
    <property type="entry name" value="N-ALPHA-ACETYLTRANSFERASE 25, NATB AUXILIARY SUBUNIT"/>
    <property type="match status" value="1"/>
</dbReference>
<protein>
    <submittedName>
        <fullName evidence="2">Uncharacterized protein</fullName>
    </submittedName>
</protein>
<organism evidence="2 3">
    <name type="scientific">Polarella glacialis</name>
    <name type="common">Dinoflagellate</name>
    <dbReference type="NCBI Taxonomy" id="89957"/>
    <lineage>
        <taxon>Eukaryota</taxon>
        <taxon>Sar</taxon>
        <taxon>Alveolata</taxon>
        <taxon>Dinophyceae</taxon>
        <taxon>Suessiales</taxon>
        <taxon>Suessiaceae</taxon>
        <taxon>Polarella</taxon>
    </lineage>
</organism>
<dbReference type="InterPro" id="IPR011990">
    <property type="entry name" value="TPR-like_helical_dom_sf"/>
</dbReference>
<dbReference type="AlphaFoldDB" id="A0A813G7T6"/>